<dbReference type="Proteomes" id="UP000799302">
    <property type="component" value="Unassembled WGS sequence"/>
</dbReference>
<keyword evidence="7 11" id="KW-0653">Protein transport</keyword>
<organism evidence="12 13">
    <name type="scientific">Microthyrium microscopicum</name>
    <dbReference type="NCBI Taxonomy" id="703497"/>
    <lineage>
        <taxon>Eukaryota</taxon>
        <taxon>Fungi</taxon>
        <taxon>Dikarya</taxon>
        <taxon>Ascomycota</taxon>
        <taxon>Pezizomycotina</taxon>
        <taxon>Dothideomycetes</taxon>
        <taxon>Dothideomycetes incertae sedis</taxon>
        <taxon>Microthyriales</taxon>
        <taxon>Microthyriaceae</taxon>
        <taxon>Microthyrium</taxon>
    </lineage>
</organism>
<protein>
    <recommendedName>
        <fullName evidence="11">Coatomer subunit epsilon</fullName>
    </recommendedName>
</protein>
<dbReference type="Pfam" id="PF04733">
    <property type="entry name" value="Coatomer_E"/>
    <property type="match status" value="1"/>
</dbReference>
<evidence type="ECO:0000256" key="11">
    <source>
        <dbReference type="PIRNR" id="PIRNR016478"/>
    </source>
</evidence>
<keyword evidence="10 11" id="KW-0968">Cytoplasmic vesicle</keyword>
<dbReference type="InterPro" id="IPR006822">
    <property type="entry name" value="Coatomer_esu"/>
</dbReference>
<dbReference type="GO" id="GO:0000139">
    <property type="term" value="C:Golgi membrane"/>
    <property type="evidence" value="ECO:0007669"/>
    <property type="project" value="UniProtKB-SubCell"/>
</dbReference>
<name>A0A6A6UGF6_9PEZI</name>
<dbReference type="GO" id="GO:0006891">
    <property type="term" value="P:intra-Golgi vesicle-mediated transport"/>
    <property type="evidence" value="ECO:0007669"/>
    <property type="project" value="TreeGrafter"/>
</dbReference>
<dbReference type="GO" id="GO:0005198">
    <property type="term" value="F:structural molecule activity"/>
    <property type="evidence" value="ECO:0007669"/>
    <property type="project" value="UniProtKB-UniRule"/>
</dbReference>
<evidence type="ECO:0000256" key="10">
    <source>
        <dbReference type="ARBA" id="ARBA00023329"/>
    </source>
</evidence>
<evidence type="ECO:0000256" key="1">
    <source>
        <dbReference type="ARBA" id="ARBA00004255"/>
    </source>
</evidence>
<evidence type="ECO:0000313" key="12">
    <source>
        <dbReference type="EMBL" id="KAF2670513.1"/>
    </source>
</evidence>
<evidence type="ECO:0000256" key="2">
    <source>
        <dbReference type="ARBA" id="ARBA00004347"/>
    </source>
</evidence>
<evidence type="ECO:0000256" key="5">
    <source>
        <dbReference type="ARBA" id="ARBA00022490"/>
    </source>
</evidence>
<keyword evidence="4 11" id="KW-0813">Transport</keyword>
<dbReference type="PANTHER" id="PTHR10805:SF0">
    <property type="entry name" value="COATOMER SUBUNIT EPSILON"/>
    <property type="match status" value="1"/>
</dbReference>
<dbReference type="PANTHER" id="PTHR10805">
    <property type="entry name" value="COATOMER SUBUNIT EPSILON"/>
    <property type="match status" value="1"/>
</dbReference>
<accession>A0A6A6UGF6</accession>
<dbReference type="GO" id="GO:0006888">
    <property type="term" value="P:endoplasmic reticulum to Golgi vesicle-mediated transport"/>
    <property type="evidence" value="ECO:0007669"/>
    <property type="project" value="TreeGrafter"/>
</dbReference>
<evidence type="ECO:0000256" key="7">
    <source>
        <dbReference type="ARBA" id="ARBA00022927"/>
    </source>
</evidence>
<dbReference type="Gene3D" id="1.25.40.10">
    <property type="entry name" value="Tetratricopeptide repeat domain"/>
    <property type="match status" value="1"/>
</dbReference>
<dbReference type="EMBL" id="MU004234">
    <property type="protein sequence ID" value="KAF2670513.1"/>
    <property type="molecule type" value="Genomic_DNA"/>
</dbReference>
<comment type="function">
    <text evidence="11">The coatomer is a cytosolic protein complex that binds to dilysine motifs and reversibly associates with Golgi non-clathrin-coated vesicles, which further mediate biosynthetic protein transport from the ER, via the Golgi up to the trans Golgi network. The coatomer complex is required for budding from Golgi membranes, and is essential for the retrograde Golgi-to-ER transport of dilysine-tagged proteins.</text>
</comment>
<dbReference type="GO" id="GO:0006890">
    <property type="term" value="P:retrograde vesicle-mediated transport, Golgi to endoplasmic reticulum"/>
    <property type="evidence" value="ECO:0007669"/>
    <property type="project" value="UniProtKB-UniRule"/>
</dbReference>
<dbReference type="GO" id="GO:0015031">
    <property type="term" value="P:protein transport"/>
    <property type="evidence" value="ECO:0007669"/>
    <property type="project" value="UniProtKB-UniRule"/>
</dbReference>
<dbReference type="AlphaFoldDB" id="A0A6A6UGF6"/>
<comment type="similarity">
    <text evidence="3 11">Belongs to the COPE family.</text>
</comment>
<dbReference type="InterPro" id="IPR011990">
    <property type="entry name" value="TPR-like_helical_dom_sf"/>
</dbReference>
<keyword evidence="9 11" id="KW-0472">Membrane</keyword>
<dbReference type="GO" id="GO:0030126">
    <property type="term" value="C:COPI vesicle coat"/>
    <property type="evidence" value="ECO:0007669"/>
    <property type="project" value="TreeGrafter"/>
</dbReference>
<keyword evidence="6 11" id="KW-0931">ER-Golgi transport</keyword>
<evidence type="ECO:0000256" key="4">
    <source>
        <dbReference type="ARBA" id="ARBA00022448"/>
    </source>
</evidence>
<evidence type="ECO:0000256" key="6">
    <source>
        <dbReference type="ARBA" id="ARBA00022892"/>
    </source>
</evidence>
<comment type="subcellular location">
    <subcellularLocation>
        <location evidence="2">Cytoplasmic vesicle</location>
        <location evidence="2">COPI-coated vesicle membrane</location>
        <topology evidence="2">Peripheral membrane protein</topology>
        <orientation evidence="2">Cytoplasmic side</orientation>
    </subcellularLocation>
    <subcellularLocation>
        <location evidence="1">Golgi apparatus membrane</location>
        <topology evidence="1">Peripheral membrane protein</topology>
        <orientation evidence="1">Cytoplasmic side</orientation>
    </subcellularLocation>
</comment>
<keyword evidence="13" id="KW-1185">Reference proteome</keyword>
<sequence length="297" mass="32321">MSDPYSADGELALIHNAFHQGQYQNVVDWDSSSFSSEYTLPAHLLQLRARLALHQYDEVASEAKGKSQPDYAAAAIAAEYFKKPSESSPALAKAEKLAESQGENMNVEILCGTVLASAGKVDEALALLAKHQGSLDVVAVIVQIELSRNRLDLAKKAATAARKWAQDNLLVNIAESWIGMREGGEKYQAAYYVFEELAQAEATQSVQSLTSQAISELHLGRLQESEAAFEQAQGLDADNADVLANLIVLNTIAGKDVAEQKKALQKSNPNHQLLLDLAEKKSEFDKAAERWTPKVKA</sequence>
<dbReference type="OrthoDB" id="310217at2759"/>
<reference evidence="12" key="1">
    <citation type="journal article" date="2020" name="Stud. Mycol.">
        <title>101 Dothideomycetes genomes: a test case for predicting lifestyles and emergence of pathogens.</title>
        <authorList>
            <person name="Haridas S."/>
            <person name="Albert R."/>
            <person name="Binder M."/>
            <person name="Bloem J."/>
            <person name="Labutti K."/>
            <person name="Salamov A."/>
            <person name="Andreopoulos B."/>
            <person name="Baker S."/>
            <person name="Barry K."/>
            <person name="Bills G."/>
            <person name="Bluhm B."/>
            <person name="Cannon C."/>
            <person name="Castanera R."/>
            <person name="Culley D."/>
            <person name="Daum C."/>
            <person name="Ezra D."/>
            <person name="Gonzalez J."/>
            <person name="Henrissat B."/>
            <person name="Kuo A."/>
            <person name="Liang C."/>
            <person name="Lipzen A."/>
            <person name="Lutzoni F."/>
            <person name="Magnuson J."/>
            <person name="Mondo S."/>
            <person name="Nolan M."/>
            <person name="Ohm R."/>
            <person name="Pangilinan J."/>
            <person name="Park H.-J."/>
            <person name="Ramirez L."/>
            <person name="Alfaro M."/>
            <person name="Sun H."/>
            <person name="Tritt A."/>
            <person name="Yoshinaga Y."/>
            <person name="Zwiers L.-H."/>
            <person name="Turgeon B."/>
            <person name="Goodwin S."/>
            <person name="Spatafora J."/>
            <person name="Crous P."/>
            <person name="Grigoriev I."/>
        </authorList>
    </citation>
    <scope>NUCLEOTIDE SEQUENCE</scope>
    <source>
        <strain evidence="12">CBS 115976</strain>
    </source>
</reference>
<keyword evidence="8 11" id="KW-0333">Golgi apparatus</keyword>
<evidence type="ECO:0000256" key="9">
    <source>
        <dbReference type="ARBA" id="ARBA00023136"/>
    </source>
</evidence>
<proteinExistence type="inferred from homology"/>
<gene>
    <name evidence="12" type="ORF">BT63DRAFT_371538</name>
</gene>
<evidence type="ECO:0000256" key="3">
    <source>
        <dbReference type="ARBA" id="ARBA00008827"/>
    </source>
</evidence>
<dbReference type="PIRSF" id="PIRSF016478">
    <property type="entry name" value="Coatomer_esu"/>
    <property type="match status" value="1"/>
</dbReference>
<evidence type="ECO:0000256" key="8">
    <source>
        <dbReference type="ARBA" id="ARBA00023034"/>
    </source>
</evidence>
<evidence type="ECO:0000313" key="13">
    <source>
        <dbReference type="Proteomes" id="UP000799302"/>
    </source>
</evidence>
<dbReference type="SUPFAM" id="SSF48452">
    <property type="entry name" value="TPR-like"/>
    <property type="match status" value="1"/>
</dbReference>
<keyword evidence="5 11" id="KW-0963">Cytoplasm</keyword>